<accession>A0AAV4Q026</accession>
<dbReference type="EMBL" id="BPLR01005478">
    <property type="protein sequence ID" value="GIY02659.1"/>
    <property type="molecule type" value="Genomic_DNA"/>
</dbReference>
<evidence type="ECO:0000313" key="2">
    <source>
        <dbReference type="Proteomes" id="UP001054945"/>
    </source>
</evidence>
<protein>
    <submittedName>
        <fullName evidence="1">Uncharacterized protein</fullName>
    </submittedName>
</protein>
<comment type="caution">
    <text evidence="1">The sequence shown here is derived from an EMBL/GenBank/DDBJ whole genome shotgun (WGS) entry which is preliminary data.</text>
</comment>
<evidence type="ECO:0000313" key="1">
    <source>
        <dbReference type="EMBL" id="GIY02659.1"/>
    </source>
</evidence>
<dbReference type="Proteomes" id="UP001054945">
    <property type="component" value="Unassembled WGS sequence"/>
</dbReference>
<gene>
    <name evidence="1" type="ORF">CEXT_246521</name>
</gene>
<dbReference type="AlphaFoldDB" id="A0AAV4Q026"/>
<organism evidence="1 2">
    <name type="scientific">Caerostris extrusa</name>
    <name type="common">Bark spider</name>
    <name type="synonym">Caerostris bankana</name>
    <dbReference type="NCBI Taxonomy" id="172846"/>
    <lineage>
        <taxon>Eukaryota</taxon>
        <taxon>Metazoa</taxon>
        <taxon>Ecdysozoa</taxon>
        <taxon>Arthropoda</taxon>
        <taxon>Chelicerata</taxon>
        <taxon>Arachnida</taxon>
        <taxon>Araneae</taxon>
        <taxon>Araneomorphae</taxon>
        <taxon>Entelegynae</taxon>
        <taxon>Araneoidea</taxon>
        <taxon>Araneidae</taxon>
        <taxon>Caerostris</taxon>
    </lineage>
</organism>
<reference evidence="1 2" key="1">
    <citation type="submission" date="2021-06" db="EMBL/GenBank/DDBJ databases">
        <title>Caerostris extrusa draft genome.</title>
        <authorList>
            <person name="Kono N."/>
            <person name="Arakawa K."/>
        </authorList>
    </citation>
    <scope>NUCLEOTIDE SEQUENCE [LARGE SCALE GENOMIC DNA]</scope>
</reference>
<name>A0AAV4Q026_CAEEX</name>
<keyword evidence="2" id="KW-1185">Reference proteome</keyword>
<proteinExistence type="predicted"/>
<sequence length="106" mass="12576">MLNRDMNNFQYGETPVLALYFKASFKPESGQMECRAIVPNLNLAMKDHNPKVNIKAKHTQTFIRKEIRREENEIKHNLYLMTDIFQLWKTNFRSFENTLNSPPSNK</sequence>